<evidence type="ECO:0000313" key="6">
    <source>
        <dbReference type="EMBL" id="GAG87496.1"/>
    </source>
</evidence>
<sequence>MPAKVDKEKCNGCESCVEDCPSEAIKMVDGKAEIDIDACVDCGVCVDACPDEAISME</sequence>
<evidence type="ECO:0000256" key="1">
    <source>
        <dbReference type="ARBA" id="ARBA00022485"/>
    </source>
</evidence>
<gene>
    <name evidence="6" type="ORF">S01H4_32345</name>
</gene>
<comment type="caution">
    <text evidence="6">The sequence shown here is derived from an EMBL/GenBank/DDBJ whole genome shotgun (WGS) entry which is preliminary data.</text>
</comment>
<dbReference type="EMBL" id="BART01016896">
    <property type="protein sequence ID" value="GAG87496.1"/>
    <property type="molecule type" value="Genomic_DNA"/>
</dbReference>
<dbReference type="PANTHER" id="PTHR43687">
    <property type="entry name" value="ADENYLYLSULFATE REDUCTASE, BETA SUBUNIT"/>
    <property type="match status" value="1"/>
</dbReference>
<dbReference type="AlphaFoldDB" id="X1CTH1"/>
<proteinExistence type="predicted"/>
<dbReference type="GO" id="GO:0046872">
    <property type="term" value="F:metal ion binding"/>
    <property type="evidence" value="ECO:0007669"/>
    <property type="project" value="UniProtKB-KW"/>
</dbReference>
<dbReference type="Pfam" id="PF13237">
    <property type="entry name" value="Fer4_10"/>
    <property type="match status" value="1"/>
</dbReference>
<dbReference type="PANTHER" id="PTHR43687:SF1">
    <property type="entry name" value="FERREDOXIN III"/>
    <property type="match status" value="1"/>
</dbReference>
<feature type="domain" description="4Fe-4S ferredoxin-type" evidence="5">
    <location>
        <begin position="1"/>
        <end position="29"/>
    </location>
</feature>
<keyword evidence="1" id="KW-0004">4Fe-4S</keyword>
<name>X1CTH1_9ZZZZ</name>
<keyword evidence="3" id="KW-0408">Iron</keyword>
<keyword evidence="2" id="KW-0479">Metal-binding</keyword>
<protein>
    <recommendedName>
        <fullName evidence="5">4Fe-4S ferredoxin-type domain-containing protein</fullName>
    </recommendedName>
</protein>
<organism evidence="6">
    <name type="scientific">marine sediment metagenome</name>
    <dbReference type="NCBI Taxonomy" id="412755"/>
    <lineage>
        <taxon>unclassified sequences</taxon>
        <taxon>metagenomes</taxon>
        <taxon>ecological metagenomes</taxon>
    </lineage>
</organism>
<accession>X1CTH1</accession>
<dbReference type="SUPFAM" id="SSF54862">
    <property type="entry name" value="4Fe-4S ferredoxins"/>
    <property type="match status" value="1"/>
</dbReference>
<dbReference type="GO" id="GO:0051539">
    <property type="term" value="F:4 iron, 4 sulfur cluster binding"/>
    <property type="evidence" value="ECO:0007669"/>
    <property type="project" value="UniProtKB-KW"/>
</dbReference>
<feature type="domain" description="4Fe-4S ferredoxin-type" evidence="5">
    <location>
        <begin position="30"/>
        <end position="57"/>
    </location>
</feature>
<keyword evidence="4" id="KW-0411">Iron-sulfur</keyword>
<dbReference type="InterPro" id="IPR017896">
    <property type="entry name" value="4Fe4S_Fe-S-bd"/>
</dbReference>
<reference evidence="6" key="1">
    <citation type="journal article" date="2014" name="Front. Microbiol.">
        <title>High frequency of phylogenetically diverse reductive dehalogenase-homologous genes in deep subseafloor sedimentary metagenomes.</title>
        <authorList>
            <person name="Kawai M."/>
            <person name="Futagami T."/>
            <person name="Toyoda A."/>
            <person name="Takaki Y."/>
            <person name="Nishi S."/>
            <person name="Hori S."/>
            <person name="Arai W."/>
            <person name="Tsubouchi T."/>
            <person name="Morono Y."/>
            <person name="Uchiyama I."/>
            <person name="Ito T."/>
            <person name="Fujiyama A."/>
            <person name="Inagaki F."/>
            <person name="Takami H."/>
        </authorList>
    </citation>
    <scope>NUCLEOTIDE SEQUENCE</scope>
    <source>
        <strain evidence="6">Expedition CK06-06</strain>
    </source>
</reference>
<dbReference type="PROSITE" id="PS51379">
    <property type="entry name" value="4FE4S_FER_2"/>
    <property type="match status" value="2"/>
</dbReference>
<evidence type="ECO:0000259" key="5">
    <source>
        <dbReference type="PROSITE" id="PS51379"/>
    </source>
</evidence>
<dbReference type="Gene3D" id="3.30.70.20">
    <property type="match status" value="1"/>
</dbReference>
<dbReference type="InterPro" id="IPR017900">
    <property type="entry name" value="4Fe4S_Fe_S_CS"/>
</dbReference>
<evidence type="ECO:0000256" key="4">
    <source>
        <dbReference type="ARBA" id="ARBA00023014"/>
    </source>
</evidence>
<evidence type="ECO:0000256" key="2">
    <source>
        <dbReference type="ARBA" id="ARBA00022723"/>
    </source>
</evidence>
<dbReference type="PROSITE" id="PS00198">
    <property type="entry name" value="4FE4S_FER_1"/>
    <property type="match status" value="1"/>
</dbReference>
<evidence type="ECO:0000256" key="3">
    <source>
        <dbReference type="ARBA" id="ARBA00023004"/>
    </source>
</evidence>
<dbReference type="InterPro" id="IPR050572">
    <property type="entry name" value="Fe-S_Ferredoxin"/>
</dbReference>